<accession>A0ACA9SU29</accession>
<reference evidence="1" key="1">
    <citation type="submission" date="2021-06" db="EMBL/GenBank/DDBJ databases">
        <authorList>
            <person name="Kallberg Y."/>
            <person name="Tangrot J."/>
            <person name="Rosling A."/>
        </authorList>
    </citation>
    <scope>NUCLEOTIDE SEQUENCE</scope>
    <source>
        <strain evidence="1">MA461A</strain>
    </source>
</reference>
<sequence>CLTVASANILDAGYSNHEFSIANIPLCIPHCMLSVFVTRTPQKVNDFIYFGKECLEYNAITRSNIKLDNVYLISGFIKFSTFSNLMIEATNIDYIRKNMNSNIFESFSSLPSTRSIIDIIANNIESATTSTQKQDHY</sequence>
<organism evidence="1 2">
    <name type="scientific">Racocetra persica</name>
    <dbReference type="NCBI Taxonomy" id="160502"/>
    <lineage>
        <taxon>Eukaryota</taxon>
        <taxon>Fungi</taxon>
        <taxon>Fungi incertae sedis</taxon>
        <taxon>Mucoromycota</taxon>
        <taxon>Glomeromycotina</taxon>
        <taxon>Glomeromycetes</taxon>
        <taxon>Diversisporales</taxon>
        <taxon>Gigasporaceae</taxon>
        <taxon>Racocetra</taxon>
    </lineage>
</organism>
<proteinExistence type="predicted"/>
<name>A0ACA9SU29_9GLOM</name>
<dbReference type="EMBL" id="CAJVQC010162452">
    <property type="protein sequence ID" value="CAG8848808.1"/>
    <property type="molecule type" value="Genomic_DNA"/>
</dbReference>
<evidence type="ECO:0000313" key="1">
    <source>
        <dbReference type="EMBL" id="CAG8848808.1"/>
    </source>
</evidence>
<feature type="non-terminal residue" evidence="1">
    <location>
        <position position="1"/>
    </location>
</feature>
<dbReference type="Proteomes" id="UP000789920">
    <property type="component" value="Unassembled WGS sequence"/>
</dbReference>
<keyword evidence="2" id="KW-1185">Reference proteome</keyword>
<gene>
    <name evidence="1" type="ORF">RPERSI_LOCUS35302</name>
</gene>
<comment type="caution">
    <text evidence="1">The sequence shown here is derived from an EMBL/GenBank/DDBJ whole genome shotgun (WGS) entry which is preliminary data.</text>
</comment>
<protein>
    <submittedName>
        <fullName evidence="1">8570_t:CDS:1</fullName>
    </submittedName>
</protein>
<evidence type="ECO:0000313" key="2">
    <source>
        <dbReference type="Proteomes" id="UP000789920"/>
    </source>
</evidence>